<evidence type="ECO:0000313" key="3">
    <source>
        <dbReference type="Proteomes" id="UP001516023"/>
    </source>
</evidence>
<dbReference type="PANTHER" id="PTHR13318:SF105">
    <property type="entry name" value="F-BOX_LRR-REPEAT PROTEIN 3"/>
    <property type="match status" value="1"/>
</dbReference>
<evidence type="ECO:0000256" key="1">
    <source>
        <dbReference type="SAM" id="MobiDB-lite"/>
    </source>
</evidence>
<dbReference type="EMBL" id="JABMIG020000339">
    <property type="protein sequence ID" value="KAL3780728.1"/>
    <property type="molecule type" value="Genomic_DNA"/>
</dbReference>
<evidence type="ECO:0008006" key="4">
    <source>
        <dbReference type="Google" id="ProtNLM"/>
    </source>
</evidence>
<dbReference type="PANTHER" id="PTHR13318">
    <property type="entry name" value="PARTNER OF PAIRED, ISOFORM B-RELATED"/>
    <property type="match status" value="1"/>
</dbReference>
<gene>
    <name evidence="2" type="ORF">HJC23_001010</name>
</gene>
<dbReference type="InterPro" id="IPR006553">
    <property type="entry name" value="Leu-rich_rpt_Cys-con_subtyp"/>
</dbReference>
<proteinExistence type="predicted"/>
<dbReference type="AlphaFoldDB" id="A0ABD3NYW3"/>
<organism evidence="2 3">
    <name type="scientific">Cyclotella cryptica</name>
    <dbReference type="NCBI Taxonomy" id="29204"/>
    <lineage>
        <taxon>Eukaryota</taxon>
        <taxon>Sar</taxon>
        <taxon>Stramenopiles</taxon>
        <taxon>Ochrophyta</taxon>
        <taxon>Bacillariophyta</taxon>
        <taxon>Coscinodiscophyceae</taxon>
        <taxon>Thalassiosirophycidae</taxon>
        <taxon>Stephanodiscales</taxon>
        <taxon>Stephanodiscaceae</taxon>
        <taxon>Cyclotella</taxon>
    </lineage>
</organism>
<keyword evidence="3" id="KW-1185">Reference proteome</keyword>
<comment type="caution">
    <text evidence="2">The sequence shown here is derived from an EMBL/GenBank/DDBJ whole genome shotgun (WGS) entry which is preliminary data.</text>
</comment>
<dbReference type="InterPro" id="IPR032675">
    <property type="entry name" value="LRR_dom_sf"/>
</dbReference>
<dbReference type="Proteomes" id="UP001516023">
    <property type="component" value="Unassembled WGS sequence"/>
</dbReference>
<feature type="region of interest" description="Disordered" evidence="1">
    <location>
        <begin position="1"/>
        <end position="22"/>
    </location>
</feature>
<accession>A0ABD3NYW3</accession>
<dbReference type="SUPFAM" id="SSF52047">
    <property type="entry name" value="RNI-like"/>
    <property type="match status" value="1"/>
</dbReference>
<name>A0ABD3NYW3_9STRA</name>
<sequence>MGLCQSKSHHDVRRLETKKERETRKAHEAVAIVPYTSCGSTPFSSLHLDVWVSISKFLRCDDVRNLRLASLGVPRAVTLNPALTSHLSLNLDKCPWSDWIWKKRIDYERLARRWCQREGCVKFPPGITNNDLDVFISKDFLRDSEKISFVRCKRLTVDWFDMVRRLDHVGCIEVAIPPATTDEELVNAIESLKLVTRLNCVGCSALTDIGYQKFGELTSLKELYFLHCKNLTSLTFLRKLPNLTKLSIDGMLNVPHHKSSPAVTDDVLEAISGEMKSLQTLVIATRLDVTGLGLIHIANMTSLESLALERGAGESLTDNGLKVLCGLGRLRSLRITHCHELSDHSLNYLQRLQRLETLELSRSDSGSKFTDEGARQVSKLKNLRQLSLVGWEDLTDTGVYHISKLKTLEVLNLRYASHITDIGLDHLQCLRRLKQLDLADCRVTSKARNRFSRKTGAKVEIW</sequence>
<dbReference type="Gene3D" id="3.80.10.10">
    <property type="entry name" value="Ribonuclease Inhibitor"/>
    <property type="match status" value="3"/>
</dbReference>
<protein>
    <recommendedName>
        <fullName evidence="4">Distal membrane arm assembly complex 2-like protein</fullName>
    </recommendedName>
</protein>
<reference evidence="2 3" key="1">
    <citation type="journal article" date="2020" name="G3 (Bethesda)">
        <title>Improved Reference Genome for Cyclotella cryptica CCMP332, a Model for Cell Wall Morphogenesis, Salinity Adaptation, and Lipid Production in Diatoms (Bacillariophyta).</title>
        <authorList>
            <person name="Roberts W.R."/>
            <person name="Downey K.M."/>
            <person name="Ruck E.C."/>
            <person name="Traller J.C."/>
            <person name="Alverson A.J."/>
        </authorList>
    </citation>
    <scope>NUCLEOTIDE SEQUENCE [LARGE SCALE GENOMIC DNA]</scope>
    <source>
        <strain evidence="2 3">CCMP332</strain>
    </source>
</reference>
<evidence type="ECO:0000313" key="2">
    <source>
        <dbReference type="EMBL" id="KAL3780728.1"/>
    </source>
</evidence>
<feature type="compositionally biased region" description="Basic and acidic residues" evidence="1">
    <location>
        <begin position="13"/>
        <end position="22"/>
    </location>
</feature>
<dbReference type="SMART" id="SM00367">
    <property type="entry name" value="LRR_CC"/>
    <property type="match status" value="4"/>
</dbReference>